<protein>
    <submittedName>
        <fullName evidence="1">Uncharacterized protein</fullName>
    </submittedName>
</protein>
<dbReference type="Proteomes" id="UP000195569">
    <property type="component" value="Unassembled WGS sequence"/>
</dbReference>
<reference evidence="1" key="1">
    <citation type="submission" date="2016-12" db="EMBL/GenBank/DDBJ databases">
        <authorList>
            <person name="Moulin L."/>
        </authorList>
    </citation>
    <scope>NUCLEOTIDE SEQUENCE [LARGE SCALE GENOMIC DNA]</scope>
    <source>
        <strain evidence="1">STM 7183</strain>
    </source>
</reference>
<dbReference type="EMBL" id="CYGY02000085">
    <property type="protein sequence ID" value="SIT50613.1"/>
    <property type="molecule type" value="Genomic_DNA"/>
</dbReference>
<keyword evidence="2" id="KW-1185">Reference proteome</keyword>
<evidence type="ECO:0000313" key="2">
    <source>
        <dbReference type="Proteomes" id="UP000195569"/>
    </source>
</evidence>
<name>A0A1N7ST97_9BURK</name>
<evidence type="ECO:0000313" key="1">
    <source>
        <dbReference type="EMBL" id="SIT50613.1"/>
    </source>
</evidence>
<accession>A0A1N7ST97</accession>
<comment type="caution">
    <text evidence="1">The sequence shown here is derived from an EMBL/GenBank/DDBJ whole genome shotgun (WGS) entry which is preliminary data.</text>
</comment>
<dbReference type="AlphaFoldDB" id="A0A1N7ST97"/>
<sequence length="72" mass="8150">MLVKDSTLIARQKARCHAVKIRARAHDARFTHTHEMLGTTLGVALDRRSNPRNEVHHFKLEVCGPRTHTQAG</sequence>
<organism evidence="1 2">
    <name type="scientific">Paraburkholderia piptadeniae</name>
    <dbReference type="NCBI Taxonomy" id="1701573"/>
    <lineage>
        <taxon>Bacteria</taxon>
        <taxon>Pseudomonadati</taxon>
        <taxon>Pseudomonadota</taxon>
        <taxon>Betaproteobacteria</taxon>
        <taxon>Burkholderiales</taxon>
        <taxon>Burkholderiaceae</taxon>
        <taxon>Paraburkholderia</taxon>
    </lineage>
</organism>
<gene>
    <name evidence="1" type="ORF">BN2476_850046</name>
</gene>
<proteinExistence type="predicted"/>